<gene>
    <name evidence="8" type="ORF">CBRE1094_LOCUS21281</name>
</gene>
<dbReference type="EMBL" id="HBGU01038942">
    <property type="protein sequence ID" value="CAD9466406.1"/>
    <property type="molecule type" value="Transcribed_RNA"/>
</dbReference>
<accession>A0A7S2DWI3</accession>
<dbReference type="Gene3D" id="1.10.287.70">
    <property type="match status" value="1"/>
</dbReference>
<dbReference type="GO" id="GO:0005509">
    <property type="term" value="F:calcium ion binding"/>
    <property type="evidence" value="ECO:0007669"/>
    <property type="project" value="InterPro"/>
</dbReference>
<reference evidence="8" key="1">
    <citation type="submission" date="2021-01" db="EMBL/GenBank/DDBJ databases">
        <authorList>
            <person name="Corre E."/>
            <person name="Pelletier E."/>
            <person name="Niang G."/>
            <person name="Scheremetjew M."/>
            <person name="Finn R."/>
            <person name="Kale V."/>
            <person name="Holt S."/>
            <person name="Cochrane G."/>
            <person name="Meng A."/>
            <person name="Brown T."/>
            <person name="Cohen L."/>
        </authorList>
    </citation>
    <scope>NUCLEOTIDE SEQUENCE</scope>
    <source>
        <strain evidence="8">UTEX LB 985</strain>
    </source>
</reference>
<keyword evidence="3 6" id="KW-1133">Transmembrane helix</keyword>
<evidence type="ECO:0000256" key="5">
    <source>
        <dbReference type="SAM" id="MobiDB-lite"/>
    </source>
</evidence>
<dbReference type="InterPro" id="IPR002048">
    <property type="entry name" value="EF_hand_dom"/>
</dbReference>
<dbReference type="GO" id="GO:0001518">
    <property type="term" value="C:voltage-gated sodium channel complex"/>
    <property type="evidence" value="ECO:0007669"/>
    <property type="project" value="TreeGrafter"/>
</dbReference>
<name>A0A7S2DWI3_9EUKA</name>
<dbReference type="InterPro" id="IPR018247">
    <property type="entry name" value="EF_Hand_1_Ca_BS"/>
</dbReference>
<feature type="region of interest" description="Disordered" evidence="5">
    <location>
        <begin position="416"/>
        <end position="463"/>
    </location>
</feature>
<dbReference type="PROSITE" id="PS50222">
    <property type="entry name" value="EF_HAND_2"/>
    <property type="match status" value="1"/>
</dbReference>
<dbReference type="SUPFAM" id="SSF81324">
    <property type="entry name" value="Voltage-gated potassium channels"/>
    <property type="match status" value="1"/>
</dbReference>
<evidence type="ECO:0000256" key="6">
    <source>
        <dbReference type="SAM" id="Phobius"/>
    </source>
</evidence>
<feature type="transmembrane region" description="Helical" evidence="6">
    <location>
        <begin position="206"/>
        <end position="228"/>
    </location>
</feature>
<dbReference type="InterPro" id="IPR027359">
    <property type="entry name" value="Volt_channel_dom_sf"/>
</dbReference>
<keyword evidence="2 6" id="KW-0812">Transmembrane</keyword>
<dbReference type="PROSITE" id="PS00018">
    <property type="entry name" value="EF_HAND_1"/>
    <property type="match status" value="1"/>
</dbReference>
<dbReference type="PANTHER" id="PTHR10037">
    <property type="entry name" value="VOLTAGE-GATED CATION CHANNEL CALCIUM AND SODIUM"/>
    <property type="match status" value="1"/>
</dbReference>
<dbReference type="PANTHER" id="PTHR10037:SF62">
    <property type="entry name" value="SODIUM CHANNEL PROTEIN 60E"/>
    <property type="match status" value="1"/>
</dbReference>
<protein>
    <recommendedName>
        <fullName evidence="7">EF-hand domain-containing protein</fullName>
    </recommendedName>
</protein>
<dbReference type="AlphaFoldDB" id="A0A7S2DWI3"/>
<feature type="transmembrane region" description="Helical" evidence="6">
    <location>
        <begin position="121"/>
        <end position="140"/>
    </location>
</feature>
<keyword evidence="4 6" id="KW-0472">Membrane</keyword>
<feature type="domain" description="EF-hand" evidence="7">
    <location>
        <begin position="27"/>
        <end position="62"/>
    </location>
</feature>
<feature type="transmembrane region" description="Helical" evidence="6">
    <location>
        <begin position="331"/>
        <end position="356"/>
    </location>
</feature>
<feature type="transmembrane region" description="Helical" evidence="6">
    <location>
        <begin position="78"/>
        <end position="101"/>
    </location>
</feature>
<evidence type="ECO:0000256" key="3">
    <source>
        <dbReference type="ARBA" id="ARBA00022989"/>
    </source>
</evidence>
<organism evidence="8">
    <name type="scientific">Haptolina brevifila</name>
    <dbReference type="NCBI Taxonomy" id="156173"/>
    <lineage>
        <taxon>Eukaryota</taxon>
        <taxon>Haptista</taxon>
        <taxon>Haptophyta</taxon>
        <taxon>Prymnesiophyceae</taxon>
        <taxon>Prymnesiales</taxon>
        <taxon>Prymnesiaceae</taxon>
        <taxon>Haptolina</taxon>
    </lineage>
</organism>
<evidence type="ECO:0000256" key="4">
    <source>
        <dbReference type="ARBA" id="ARBA00023136"/>
    </source>
</evidence>
<evidence type="ECO:0000259" key="7">
    <source>
        <dbReference type="PROSITE" id="PS50222"/>
    </source>
</evidence>
<proteinExistence type="predicted"/>
<dbReference type="GO" id="GO:0005248">
    <property type="term" value="F:voltage-gated sodium channel activity"/>
    <property type="evidence" value="ECO:0007669"/>
    <property type="project" value="TreeGrafter"/>
</dbReference>
<evidence type="ECO:0000256" key="2">
    <source>
        <dbReference type="ARBA" id="ARBA00022692"/>
    </source>
</evidence>
<evidence type="ECO:0000256" key="1">
    <source>
        <dbReference type="ARBA" id="ARBA00004141"/>
    </source>
</evidence>
<comment type="subcellular location">
    <subcellularLocation>
        <location evidence="1">Membrane</location>
        <topology evidence="1">Multi-pass membrane protein</topology>
    </subcellularLocation>
</comment>
<sequence>VGFEQDLDAGSAESDEGEEDLVRQKSRRHDRIRRIRDEIDTDGDKIISREELREWKLDLGGVKWLPYRKNVRHFYNRTSVQIVVSLVILLNFFVAVLQREIDPYPPDYQTHRVAWETLDDVFTSFFILELCINWYGSFFIPFFRDRWNFLDLTIVVLGLFSLARVEAVSKLSFVRVIRTFRVVRLFKRLKSLNSIITAVGKSIPGVASAFLIMLIVMSVYAIIAVDLYRGFGSDGEYETNQLYGISDARYSESCGPDAIACTSGTKLDGRFTNITSVTAVTARGMYYGMEYYGSFTLALYTLFQVLTGESWSEAVARPLLLGSKSAEDAFVVSFFFVTYIILTQVVLQNVVVAVLIEKFSDGQESAMEEELTRDLEMLQEMISGEKVVSPKKRKKQADKEALDFEVTNQIGGMLSELDPAAAGSDPKPQLAPERSCTFQNEKRTTSRTSTSSGAPSSALGNGPWAKVLQEQLALREENRIMREQLDEVLALLKGGATSMDA</sequence>
<evidence type="ECO:0000313" key="8">
    <source>
        <dbReference type="EMBL" id="CAD9466406.1"/>
    </source>
</evidence>
<dbReference type="InterPro" id="IPR005821">
    <property type="entry name" value="Ion_trans_dom"/>
</dbReference>
<dbReference type="Gene3D" id="1.20.120.350">
    <property type="entry name" value="Voltage-gated potassium channels. Chain C"/>
    <property type="match status" value="1"/>
</dbReference>
<feature type="non-terminal residue" evidence="8">
    <location>
        <position position="1"/>
    </location>
</feature>
<dbReference type="Pfam" id="PF00520">
    <property type="entry name" value="Ion_trans"/>
    <property type="match status" value="1"/>
</dbReference>
<feature type="region of interest" description="Disordered" evidence="5">
    <location>
        <begin position="1"/>
        <end position="28"/>
    </location>
</feature>
<dbReference type="InterPro" id="IPR043203">
    <property type="entry name" value="VGCC_Ca_Na"/>
</dbReference>